<dbReference type="AlphaFoldDB" id="A0A1G2FD48"/>
<feature type="domain" description="7 transmembrane helices usually fused to an inactive transglutaminase" evidence="2">
    <location>
        <begin position="8"/>
        <end position="203"/>
    </location>
</feature>
<feature type="transmembrane region" description="Helical" evidence="1">
    <location>
        <begin position="86"/>
        <end position="105"/>
    </location>
</feature>
<comment type="caution">
    <text evidence="3">The sequence shown here is derived from an EMBL/GenBank/DDBJ whole genome shotgun (WGS) entry which is preliminary data.</text>
</comment>
<evidence type="ECO:0000256" key="1">
    <source>
        <dbReference type="SAM" id="Phobius"/>
    </source>
</evidence>
<keyword evidence="1" id="KW-1133">Transmembrane helix</keyword>
<protein>
    <recommendedName>
        <fullName evidence="2">7 transmembrane helices usually fused to an inactive transglutaminase domain-containing protein</fullName>
    </recommendedName>
</protein>
<accession>A0A1G2FD48</accession>
<dbReference type="EMBL" id="MHMY01000002">
    <property type="protein sequence ID" value="OGZ36006.1"/>
    <property type="molecule type" value="Genomic_DNA"/>
</dbReference>
<evidence type="ECO:0000313" key="3">
    <source>
        <dbReference type="EMBL" id="OGZ36006.1"/>
    </source>
</evidence>
<feature type="transmembrane region" description="Helical" evidence="1">
    <location>
        <begin position="169"/>
        <end position="186"/>
    </location>
</feature>
<dbReference type="Pfam" id="PF14402">
    <property type="entry name" value="7TM_transglut"/>
    <property type="match status" value="1"/>
</dbReference>
<feature type="transmembrane region" description="Helical" evidence="1">
    <location>
        <begin position="142"/>
        <end position="163"/>
    </location>
</feature>
<keyword evidence="1" id="KW-0472">Membrane</keyword>
<dbReference type="Proteomes" id="UP000176974">
    <property type="component" value="Unassembled WGS sequence"/>
</dbReference>
<feature type="transmembrane region" description="Helical" evidence="1">
    <location>
        <begin position="6"/>
        <end position="26"/>
    </location>
</feature>
<keyword evidence="1" id="KW-0812">Transmembrane</keyword>
<reference evidence="3 4" key="1">
    <citation type="journal article" date="2016" name="Nat. Commun.">
        <title>Thousands of microbial genomes shed light on interconnected biogeochemical processes in an aquifer system.</title>
        <authorList>
            <person name="Anantharaman K."/>
            <person name="Brown C.T."/>
            <person name="Hug L.A."/>
            <person name="Sharon I."/>
            <person name="Castelle C.J."/>
            <person name="Probst A.J."/>
            <person name="Thomas B.C."/>
            <person name="Singh A."/>
            <person name="Wilkins M.J."/>
            <person name="Karaoz U."/>
            <person name="Brodie E.L."/>
            <person name="Williams K.H."/>
            <person name="Hubbard S.S."/>
            <person name="Banfield J.F."/>
        </authorList>
    </citation>
    <scope>NUCLEOTIDE SEQUENCE [LARGE SCALE GENOMIC DNA]</scope>
</reference>
<dbReference type="InterPro" id="IPR025840">
    <property type="entry name" value="7TM_transglut"/>
</dbReference>
<feature type="transmembrane region" description="Helical" evidence="1">
    <location>
        <begin position="111"/>
        <end position="130"/>
    </location>
</feature>
<evidence type="ECO:0000259" key="2">
    <source>
        <dbReference type="Pfam" id="PF14402"/>
    </source>
</evidence>
<proteinExistence type="predicted"/>
<gene>
    <name evidence="3" type="ORF">A2815_00070</name>
</gene>
<organism evidence="3 4">
    <name type="scientific">Candidatus Portnoybacteria bacterium RIFCSPHIGHO2_01_FULL_40_12b</name>
    <dbReference type="NCBI Taxonomy" id="1801994"/>
    <lineage>
        <taxon>Bacteria</taxon>
        <taxon>Candidatus Portnoyibacteriota</taxon>
    </lineage>
</organism>
<evidence type="ECO:0000313" key="4">
    <source>
        <dbReference type="Proteomes" id="UP000176974"/>
    </source>
</evidence>
<name>A0A1G2FD48_9BACT</name>
<sequence>MVNQGVPQETVILILMLPIVATIIAFGRQVIGIRGFGIYTPLIITFAFLATGLKYGLAIFIVILLVGTLMRFLVRYIRLLYLPRMAIVLTAVALAILAIFLEGAYSGRKGLIASSIFAVLIMITLVEKFVVVQIERGAREAIILTIETLFLSIICYWVAASVWLRNLVFIYPFWIIFGAVIINILLGKWTGLRLFEYWRFREVIKRVDLPEKK</sequence>